<comment type="caution">
    <text evidence="1">The sequence shown here is derived from an EMBL/GenBank/DDBJ whole genome shotgun (WGS) entry which is preliminary data.</text>
</comment>
<reference evidence="1 2" key="1">
    <citation type="journal article" date="2015" name="Antimicrob. Agents Chemother.">
        <title>Whole-Genome Sequencing Identifies Emergence of a Quinolone Resistance Mutation in a Case of Stenotrophomonas maltophilia Bacteremia.</title>
        <authorList>
            <person name="Pak T.R."/>
            <person name="Altman D.R."/>
            <person name="Attie O."/>
            <person name="Sebra R."/>
            <person name="Hamula C.L."/>
            <person name="Lewis M."/>
            <person name="Deikus G."/>
            <person name="Newman L.C."/>
            <person name="Fang G."/>
            <person name="Hand J."/>
            <person name="Papel G."/>
            <person name="Wallach F."/>
            <person name="Schadt E.E."/>
            <person name="Huprikar S."/>
            <person name="van Bakel H."/>
            <person name="Kasarskis A."/>
            <person name="Bashir A."/>
        </authorList>
    </citation>
    <scope>NUCLEOTIDE SEQUENCE [LARGE SCALE GENOMIC DNA]</scope>
    <source>
        <strain evidence="1 2">ISMMS6</strain>
    </source>
</reference>
<organism evidence="1 2">
    <name type="scientific">Stenotrophomonas maltophilia</name>
    <name type="common">Pseudomonas maltophilia</name>
    <name type="synonym">Xanthomonas maltophilia</name>
    <dbReference type="NCBI Taxonomy" id="40324"/>
    <lineage>
        <taxon>Bacteria</taxon>
        <taxon>Pseudomonadati</taxon>
        <taxon>Pseudomonadota</taxon>
        <taxon>Gammaproteobacteria</taxon>
        <taxon>Lysobacterales</taxon>
        <taxon>Lysobacteraceae</taxon>
        <taxon>Stenotrophomonas</taxon>
        <taxon>Stenotrophomonas maltophilia group</taxon>
    </lineage>
</organism>
<gene>
    <name evidence="1" type="ORF">VL23_22095</name>
</gene>
<proteinExistence type="predicted"/>
<sequence length="71" mass="7898">MRASGICDKDLDKRVQQQDIVDCVMAYTADSINRRVWLVQRLERDRHMGARIVDDSPSAGGHAAALLSMSP</sequence>
<name>A0AB34TDD2_STEMA</name>
<dbReference type="Proteomes" id="UP000037632">
    <property type="component" value="Unassembled WGS sequence"/>
</dbReference>
<dbReference type="AlphaFoldDB" id="A0AB34TDD2"/>
<protein>
    <submittedName>
        <fullName evidence="1">Uncharacterized protein</fullName>
    </submittedName>
</protein>
<accession>A0AB34TDD2</accession>
<evidence type="ECO:0000313" key="1">
    <source>
        <dbReference type="EMBL" id="KOO70343.1"/>
    </source>
</evidence>
<dbReference type="EMBL" id="JZIW01000010">
    <property type="protein sequence ID" value="KOO70343.1"/>
    <property type="molecule type" value="Genomic_DNA"/>
</dbReference>
<evidence type="ECO:0000313" key="2">
    <source>
        <dbReference type="Proteomes" id="UP000037632"/>
    </source>
</evidence>